<dbReference type="AlphaFoldDB" id="A0A381XP94"/>
<dbReference type="GO" id="GO:0016757">
    <property type="term" value="F:glycosyltransferase activity"/>
    <property type="evidence" value="ECO:0007669"/>
    <property type="project" value="TreeGrafter"/>
</dbReference>
<dbReference type="Pfam" id="PF13439">
    <property type="entry name" value="Glyco_transf_4"/>
    <property type="match status" value="1"/>
</dbReference>
<name>A0A381XP94_9ZZZZ</name>
<dbReference type="InterPro" id="IPR050194">
    <property type="entry name" value="Glycosyltransferase_grp1"/>
</dbReference>
<reference evidence="2" key="1">
    <citation type="submission" date="2018-05" db="EMBL/GenBank/DDBJ databases">
        <authorList>
            <person name="Lanie J.A."/>
            <person name="Ng W.-L."/>
            <person name="Kazmierczak K.M."/>
            <person name="Andrzejewski T.M."/>
            <person name="Davidsen T.M."/>
            <person name="Wayne K.J."/>
            <person name="Tettelin H."/>
            <person name="Glass J.I."/>
            <person name="Rusch D."/>
            <person name="Podicherti R."/>
            <person name="Tsui H.-C.T."/>
            <person name="Winkler M.E."/>
        </authorList>
    </citation>
    <scope>NUCLEOTIDE SEQUENCE</scope>
</reference>
<dbReference type="Gene3D" id="3.40.50.2000">
    <property type="entry name" value="Glycogen Phosphorylase B"/>
    <property type="match status" value="1"/>
</dbReference>
<dbReference type="EMBL" id="UINC01015874">
    <property type="protein sequence ID" value="SVA66518.1"/>
    <property type="molecule type" value="Genomic_DNA"/>
</dbReference>
<dbReference type="PANTHER" id="PTHR45947">
    <property type="entry name" value="SULFOQUINOVOSYL TRANSFERASE SQD2"/>
    <property type="match status" value="1"/>
</dbReference>
<dbReference type="InterPro" id="IPR028098">
    <property type="entry name" value="Glyco_trans_4-like_N"/>
</dbReference>
<gene>
    <name evidence="2" type="ORF">METZ01_LOCUS119372</name>
</gene>
<dbReference type="PANTHER" id="PTHR45947:SF3">
    <property type="entry name" value="SULFOQUINOVOSYL TRANSFERASE SQD2"/>
    <property type="match status" value="1"/>
</dbReference>
<protein>
    <recommendedName>
        <fullName evidence="1">Glycosyltransferase subfamily 4-like N-terminal domain-containing protein</fullName>
    </recommendedName>
</protein>
<proteinExistence type="predicted"/>
<sequence length="222" mass="24624">VERIRIFAVIAASGAGGAEQVFATLLQRLDRERFEVTVACHGEGSMLETYRRNAVGVSSFDLVDLRRVTTITKLAALMRESRSDVVHTHLWTADVLGGVAARLARIPRVVSSVHGAYFLPVGVTGVRRVRRLAFSRIYRSIYLGCDRVIAVSRYVADDLATRPGVRVAHDRIRVVENGVDIDDPDRMIATEMGSSDRWGSGSPRIAVVANFFPYKGHRYLIQ</sequence>
<dbReference type="SUPFAM" id="SSF53756">
    <property type="entry name" value="UDP-Glycosyltransferase/glycogen phosphorylase"/>
    <property type="match status" value="1"/>
</dbReference>
<feature type="domain" description="Glycosyltransferase subfamily 4-like N-terminal" evidence="1">
    <location>
        <begin position="16"/>
        <end position="182"/>
    </location>
</feature>
<feature type="non-terminal residue" evidence="2">
    <location>
        <position position="1"/>
    </location>
</feature>
<organism evidence="2">
    <name type="scientific">marine metagenome</name>
    <dbReference type="NCBI Taxonomy" id="408172"/>
    <lineage>
        <taxon>unclassified sequences</taxon>
        <taxon>metagenomes</taxon>
        <taxon>ecological metagenomes</taxon>
    </lineage>
</organism>
<feature type="non-terminal residue" evidence="2">
    <location>
        <position position="222"/>
    </location>
</feature>
<evidence type="ECO:0000313" key="2">
    <source>
        <dbReference type="EMBL" id="SVA66518.1"/>
    </source>
</evidence>
<evidence type="ECO:0000259" key="1">
    <source>
        <dbReference type="Pfam" id="PF13439"/>
    </source>
</evidence>
<accession>A0A381XP94</accession>